<evidence type="ECO:0000313" key="2">
    <source>
        <dbReference type="Proteomes" id="UP001370490"/>
    </source>
</evidence>
<comment type="caution">
    <text evidence="1">The sequence shown here is derived from an EMBL/GenBank/DDBJ whole genome shotgun (WGS) entry which is preliminary data.</text>
</comment>
<keyword evidence="2" id="KW-1185">Reference proteome</keyword>
<dbReference type="EMBL" id="JBAMMX010000015">
    <property type="protein sequence ID" value="KAK6926954.1"/>
    <property type="molecule type" value="Genomic_DNA"/>
</dbReference>
<dbReference type="AlphaFoldDB" id="A0AAN8Z575"/>
<proteinExistence type="predicted"/>
<dbReference type="Proteomes" id="UP001370490">
    <property type="component" value="Unassembled WGS sequence"/>
</dbReference>
<sequence>MLQEDSSNSCVCSGICVVQHLVLLGSLYLRSSERYSHGCLFLFQPQEKVGTPISGLTDVIFNGEIAFLIADEAYAVTNFRNPYDKGIIHNIKEFLTSHDSEHTILHFGHHLIHLGILRKAEAAEELTAAALNAVPPVILLLLLFAPLSTDLENPSFFNLHLHFFLLQSRKISLEDMSFGCFLPINASVDESGGLARRGRRIGEGIGEEAV</sequence>
<gene>
    <name evidence="1" type="ORF">RJ641_008673</name>
</gene>
<organism evidence="1 2">
    <name type="scientific">Dillenia turbinata</name>
    <dbReference type="NCBI Taxonomy" id="194707"/>
    <lineage>
        <taxon>Eukaryota</taxon>
        <taxon>Viridiplantae</taxon>
        <taxon>Streptophyta</taxon>
        <taxon>Embryophyta</taxon>
        <taxon>Tracheophyta</taxon>
        <taxon>Spermatophyta</taxon>
        <taxon>Magnoliopsida</taxon>
        <taxon>eudicotyledons</taxon>
        <taxon>Gunneridae</taxon>
        <taxon>Pentapetalae</taxon>
        <taxon>Dilleniales</taxon>
        <taxon>Dilleniaceae</taxon>
        <taxon>Dillenia</taxon>
    </lineage>
</organism>
<protein>
    <submittedName>
        <fullName evidence="1">Uncharacterized protein</fullName>
    </submittedName>
</protein>
<accession>A0AAN8Z575</accession>
<name>A0AAN8Z575_9MAGN</name>
<evidence type="ECO:0000313" key="1">
    <source>
        <dbReference type="EMBL" id="KAK6926954.1"/>
    </source>
</evidence>
<reference evidence="1 2" key="1">
    <citation type="submission" date="2023-12" db="EMBL/GenBank/DDBJ databases">
        <title>A high-quality genome assembly for Dillenia turbinata (Dilleniales).</title>
        <authorList>
            <person name="Chanderbali A."/>
        </authorList>
    </citation>
    <scope>NUCLEOTIDE SEQUENCE [LARGE SCALE GENOMIC DNA]</scope>
    <source>
        <strain evidence="1">LSX21</strain>
        <tissue evidence="1">Leaf</tissue>
    </source>
</reference>